<dbReference type="RefSeq" id="WP_006370510.1">
    <property type="nucleotide sequence ID" value="NZ_CP116236.1"/>
</dbReference>
<dbReference type="EMBL" id="JAAXPC010000010">
    <property type="protein sequence ID" value="NKY03430.1"/>
    <property type="molecule type" value="Genomic_DNA"/>
</dbReference>
<evidence type="ECO:0000256" key="1">
    <source>
        <dbReference type="SAM" id="MobiDB-lite"/>
    </source>
</evidence>
<dbReference type="Proteomes" id="UP000563898">
    <property type="component" value="Unassembled WGS sequence"/>
</dbReference>
<evidence type="ECO:0000256" key="2">
    <source>
        <dbReference type="SAM" id="Phobius"/>
    </source>
</evidence>
<protein>
    <submittedName>
        <fullName evidence="3">Uncharacterized protein</fullName>
    </submittedName>
</protein>
<comment type="caution">
    <text evidence="3">The sequence shown here is derived from an EMBL/GenBank/DDBJ whole genome shotgun (WGS) entry which is preliminary data.</text>
</comment>
<name>A0A846WRN8_9ACTN</name>
<feature type="compositionally biased region" description="Polar residues" evidence="1">
    <location>
        <begin position="290"/>
        <end position="303"/>
    </location>
</feature>
<feature type="transmembrane region" description="Helical" evidence="2">
    <location>
        <begin position="86"/>
        <end position="106"/>
    </location>
</feature>
<gene>
    <name evidence="3" type="ORF">HGA05_17810</name>
</gene>
<keyword evidence="2" id="KW-1133">Transmembrane helix</keyword>
<feature type="compositionally biased region" description="Basic and acidic residues" evidence="1">
    <location>
        <begin position="1"/>
        <end position="25"/>
    </location>
</feature>
<accession>A0A846WRN8</accession>
<evidence type="ECO:0000313" key="4">
    <source>
        <dbReference type="Proteomes" id="UP000563898"/>
    </source>
</evidence>
<keyword evidence="2" id="KW-0472">Membrane</keyword>
<evidence type="ECO:0000313" key="3">
    <source>
        <dbReference type="EMBL" id="NKY03430.1"/>
    </source>
</evidence>
<proteinExistence type="predicted"/>
<reference evidence="3 4" key="1">
    <citation type="submission" date="2020-04" db="EMBL/GenBank/DDBJ databases">
        <title>MicrobeNet Type strains.</title>
        <authorList>
            <person name="Nicholson A.C."/>
        </authorList>
    </citation>
    <scope>NUCLEOTIDE SEQUENCE [LARGE SCALE GENOMIC DNA]</scope>
    <source>
        <strain evidence="3 4">ATCC BAA-14</strain>
    </source>
</reference>
<keyword evidence="2" id="KW-0812">Transmembrane</keyword>
<feature type="region of interest" description="Disordered" evidence="1">
    <location>
        <begin position="168"/>
        <end position="303"/>
    </location>
</feature>
<feature type="region of interest" description="Disordered" evidence="1">
    <location>
        <begin position="1"/>
        <end position="46"/>
    </location>
</feature>
<sequence length="303" mass="31298">MTLLDDIERQDRLRDKDSDTTERTTRHTRGGVGRPTRSRAAQRAIDRHSKRIAAQERGSQRGSVSKPVVVASRTRRISLSERLSRIPFVIPVLLVLAFGLGLSLWLSTKAAQDSYQIGIARQQNQELLDRTDALKRSFESGNSAPELSDAAGALGLVVDQNPARMVVGADGKPHIVGDPEPATGKRMPSINPDDQPNPAATIDPKKVDDSVGLGGAQSAAPNSTAPNSTAPNSTAPNSTTPSSGAPAGTATPGATAPTTPAPAGAVTAPPAPVATAPAPNVLPQAVPAPATSNPPSGNSPETR</sequence>
<feature type="compositionally biased region" description="Low complexity" evidence="1">
    <location>
        <begin position="218"/>
        <end position="279"/>
    </location>
</feature>
<organism evidence="3 4">
    <name type="scientific">Gordonia polyisoprenivorans</name>
    <dbReference type="NCBI Taxonomy" id="84595"/>
    <lineage>
        <taxon>Bacteria</taxon>
        <taxon>Bacillati</taxon>
        <taxon>Actinomycetota</taxon>
        <taxon>Actinomycetes</taxon>
        <taxon>Mycobacteriales</taxon>
        <taxon>Gordoniaceae</taxon>
        <taxon>Gordonia</taxon>
    </lineage>
</organism>
<dbReference type="AlphaFoldDB" id="A0A846WRN8"/>